<keyword evidence="2" id="KW-1185">Reference proteome</keyword>
<accession>A0A4Q1JXC1</accession>
<dbReference type="OrthoDB" id="6002199at2"/>
<dbReference type="EMBL" id="SAWZ01000004">
    <property type="protein sequence ID" value="RXR06207.1"/>
    <property type="molecule type" value="Genomic_DNA"/>
</dbReference>
<dbReference type="AlphaFoldDB" id="A0A4Q1JXC1"/>
<organism evidence="1 2">
    <name type="scientific">Pseudoxanthomonas composti</name>
    <dbReference type="NCBI Taxonomy" id="2137479"/>
    <lineage>
        <taxon>Bacteria</taxon>
        <taxon>Pseudomonadati</taxon>
        <taxon>Pseudomonadota</taxon>
        <taxon>Gammaproteobacteria</taxon>
        <taxon>Lysobacterales</taxon>
        <taxon>Lysobacteraceae</taxon>
        <taxon>Pseudoxanthomonas</taxon>
    </lineage>
</organism>
<gene>
    <name evidence="1" type="ORF">EPA99_09555</name>
</gene>
<comment type="caution">
    <text evidence="1">The sequence shown here is derived from an EMBL/GenBank/DDBJ whole genome shotgun (WGS) entry which is preliminary data.</text>
</comment>
<evidence type="ECO:0000313" key="2">
    <source>
        <dbReference type="Proteomes" id="UP000289784"/>
    </source>
</evidence>
<sequence>MRFKKHNFEALCYNTLDCQVIYDHTNHTLYGTGKPSPPPPSDDYKKKWGGASYLGVRNFPGPVRIDWTSKDGHSHRAQIDLSEIFKDELILHRTPIEAIPEKAFKGPAGEPEIFVEVNNRTVTVYMKMFIPTKEPQIAGNSRSHFRDDLIEAWRQTY</sequence>
<protein>
    <submittedName>
        <fullName evidence="1">Uncharacterized protein</fullName>
    </submittedName>
</protein>
<proteinExistence type="predicted"/>
<name>A0A4Q1JXC1_9GAMM</name>
<reference evidence="1 2" key="1">
    <citation type="submission" date="2019-01" db="EMBL/GenBank/DDBJ databases">
        <title>Pseudoxanthomonas composti sp. nov., isolated from compost.</title>
        <authorList>
            <person name="Yang G."/>
        </authorList>
    </citation>
    <scope>NUCLEOTIDE SEQUENCE [LARGE SCALE GENOMIC DNA]</scope>
    <source>
        <strain evidence="1 2">GSS15</strain>
    </source>
</reference>
<evidence type="ECO:0000313" key="1">
    <source>
        <dbReference type="EMBL" id="RXR06207.1"/>
    </source>
</evidence>
<dbReference type="Proteomes" id="UP000289784">
    <property type="component" value="Unassembled WGS sequence"/>
</dbReference>